<evidence type="ECO:0000256" key="4">
    <source>
        <dbReference type="ARBA" id="ARBA00022597"/>
    </source>
</evidence>
<feature type="transmembrane region" description="Helical" evidence="12">
    <location>
        <begin position="423"/>
        <end position="445"/>
    </location>
</feature>
<protein>
    <submittedName>
        <fullName evidence="16">PTS system beta-glucosides-specific IIC component</fullName>
    </submittedName>
</protein>
<dbReference type="PROSITE" id="PS51093">
    <property type="entry name" value="PTS_EIIA_TYPE_1"/>
    <property type="match status" value="1"/>
</dbReference>
<feature type="domain" description="PTS EIIC type-1" evidence="15">
    <location>
        <begin position="101"/>
        <end position="460"/>
    </location>
</feature>
<dbReference type="EMBL" id="JAUSUR010000007">
    <property type="protein sequence ID" value="MDQ0362646.1"/>
    <property type="molecule type" value="Genomic_DNA"/>
</dbReference>
<dbReference type="Pfam" id="PF00358">
    <property type="entry name" value="PTS_EIIA_1"/>
    <property type="match status" value="1"/>
</dbReference>
<sequence length="616" mass="65953">MKELMTRILQYVGGIENITSIGYCMTRLRITVKNTDIIDEEKISAEDDVIKVQFKGGQLQIIFGPEVQKYYNALIDITGNSFADKEEEKEESGNIIDKITGFLAATIIPAIAAVSAAGLIKGMLAIFEAAKWLDPASDVYTILNIIGDAPLYFLAVLVGFSAAKKLKTNEYLGASIGLVLMYPTLATGAAAGLEDLSFFGISIPFASYANTIIPTILGVIVLKYVYGFLKKILPVTIELVITGPLAFAITCVITLAFLAPLGSYIGIYIADAFAWLFGVAGPLAGLLICAFFAPLVMTGMAYGTFPLVFQNLAVLGYDYMILPIMVYSNLNQGVASIAAGIKLRDGKMKSNAFGVGITAILGITEPSMYTVNLPLKKPFYAAMIGSGVAGFLSVLFMVKVFTMAGGGATALPAFVSSEYANNFIMGILCLAAGMVVTFLITFFWMNESDVSDGATTKKVVSKKTGSTISVASVAEGEVEDIKSVPDSSFAEEKLGKGIVIDDKNGKIYAPFNGVVSAIFPTKHAIGLQSEDGVEVLVHVGIDTVRLDGEHFSSLVKNGDKVNAGDLLLEYDYNAIEKAGYYPKTIVVVSNTNDYKKVNISSAKQLYKNNEMFTVEV</sequence>
<evidence type="ECO:0000256" key="10">
    <source>
        <dbReference type="ARBA" id="ARBA00023136"/>
    </source>
</evidence>
<evidence type="ECO:0000313" key="17">
    <source>
        <dbReference type="Proteomes" id="UP001230220"/>
    </source>
</evidence>
<dbReference type="Pfam" id="PF02378">
    <property type="entry name" value="PTS_EIIC"/>
    <property type="match status" value="1"/>
</dbReference>
<keyword evidence="2" id="KW-0813">Transport</keyword>
<feature type="transmembrane region" description="Helical" evidence="12">
    <location>
        <begin position="172"/>
        <end position="193"/>
    </location>
</feature>
<dbReference type="InterPro" id="IPR001996">
    <property type="entry name" value="PTS_IIB_1"/>
</dbReference>
<evidence type="ECO:0000259" key="15">
    <source>
        <dbReference type="PROSITE" id="PS51103"/>
    </source>
</evidence>
<comment type="subcellular location">
    <subcellularLocation>
        <location evidence="1">Cell membrane</location>
        <topology evidence="1">Multi-pass membrane protein</topology>
    </subcellularLocation>
</comment>
<name>A0ABU0E7F5_9FIRM</name>
<evidence type="ECO:0000256" key="11">
    <source>
        <dbReference type="PROSITE-ProRule" id="PRU00421"/>
    </source>
</evidence>
<evidence type="ECO:0000256" key="6">
    <source>
        <dbReference type="ARBA" id="ARBA00022683"/>
    </source>
</evidence>
<keyword evidence="5" id="KW-0808">Transferase</keyword>
<dbReference type="InterPro" id="IPR036878">
    <property type="entry name" value="Glu_permease_IIB"/>
</dbReference>
<keyword evidence="7 12" id="KW-0812">Transmembrane</keyword>
<dbReference type="PROSITE" id="PS51103">
    <property type="entry name" value="PTS_EIIC_TYPE_1"/>
    <property type="match status" value="1"/>
</dbReference>
<dbReference type="Proteomes" id="UP001230220">
    <property type="component" value="Unassembled WGS sequence"/>
</dbReference>
<feature type="active site" description="Phosphocysteine intermediate; for EIIB activity" evidence="11">
    <location>
        <position position="24"/>
    </location>
</feature>
<reference evidence="16 17" key="1">
    <citation type="submission" date="2023-07" db="EMBL/GenBank/DDBJ databases">
        <title>Genomic Encyclopedia of Type Strains, Phase IV (KMG-IV): sequencing the most valuable type-strain genomes for metagenomic binning, comparative biology and taxonomic classification.</title>
        <authorList>
            <person name="Goeker M."/>
        </authorList>
    </citation>
    <scope>NUCLEOTIDE SEQUENCE [LARGE SCALE GENOMIC DNA]</scope>
    <source>
        <strain evidence="16 17">DSM 16784</strain>
    </source>
</reference>
<dbReference type="InterPro" id="IPR018113">
    <property type="entry name" value="PTrfase_EIIB_Cys"/>
</dbReference>
<dbReference type="InterPro" id="IPR013013">
    <property type="entry name" value="PTS_EIIC_1"/>
</dbReference>
<dbReference type="SUPFAM" id="SSF55604">
    <property type="entry name" value="Glucose permease domain IIB"/>
    <property type="match status" value="1"/>
</dbReference>
<dbReference type="InterPro" id="IPR003352">
    <property type="entry name" value="PTS_EIIC"/>
</dbReference>
<feature type="transmembrane region" description="Helical" evidence="12">
    <location>
        <begin position="265"/>
        <end position="293"/>
    </location>
</feature>
<dbReference type="Pfam" id="PF00367">
    <property type="entry name" value="PTS_EIIB"/>
    <property type="match status" value="1"/>
</dbReference>
<comment type="caution">
    <text evidence="16">The sequence shown here is derived from an EMBL/GenBank/DDBJ whole genome shotgun (WGS) entry which is preliminary data.</text>
</comment>
<feature type="domain" description="PTS EIIA type-1" evidence="13">
    <location>
        <begin position="486"/>
        <end position="590"/>
    </location>
</feature>
<evidence type="ECO:0000256" key="5">
    <source>
        <dbReference type="ARBA" id="ARBA00022679"/>
    </source>
</evidence>
<accession>A0ABU0E7F5</accession>
<dbReference type="SUPFAM" id="SSF51261">
    <property type="entry name" value="Duplicated hybrid motif"/>
    <property type="match status" value="1"/>
</dbReference>
<evidence type="ECO:0000256" key="1">
    <source>
        <dbReference type="ARBA" id="ARBA00004651"/>
    </source>
</evidence>
<dbReference type="NCBIfam" id="TIGR00830">
    <property type="entry name" value="PTBA"/>
    <property type="match status" value="1"/>
</dbReference>
<dbReference type="PROSITE" id="PS51098">
    <property type="entry name" value="PTS_EIIB_TYPE_1"/>
    <property type="match status" value="1"/>
</dbReference>
<organism evidence="16 17">
    <name type="scientific">Breznakia pachnodae</name>
    <dbReference type="NCBI Taxonomy" id="265178"/>
    <lineage>
        <taxon>Bacteria</taxon>
        <taxon>Bacillati</taxon>
        <taxon>Bacillota</taxon>
        <taxon>Erysipelotrichia</taxon>
        <taxon>Erysipelotrichales</taxon>
        <taxon>Erysipelotrichaceae</taxon>
        <taxon>Breznakia</taxon>
    </lineage>
</organism>
<dbReference type="Gene3D" id="2.70.70.10">
    <property type="entry name" value="Glucose Permease (Domain IIA)"/>
    <property type="match status" value="1"/>
</dbReference>
<evidence type="ECO:0000256" key="8">
    <source>
        <dbReference type="ARBA" id="ARBA00022777"/>
    </source>
</evidence>
<feature type="transmembrane region" description="Helical" evidence="12">
    <location>
        <begin position="379"/>
        <end position="402"/>
    </location>
</feature>
<evidence type="ECO:0000259" key="14">
    <source>
        <dbReference type="PROSITE" id="PS51098"/>
    </source>
</evidence>
<feature type="transmembrane region" description="Helical" evidence="12">
    <location>
        <begin position="102"/>
        <end position="127"/>
    </location>
</feature>
<keyword evidence="9 12" id="KW-1133">Transmembrane helix</keyword>
<evidence type="ECO:0000256" key="9">
    <source>
        <dbReference type="ARBA" id="ARBA00022989"/>
    </source>
</evidence>
<dbReference type="PROSITE" id="PS00371">
    <property type="entry name" value="PTS_EIIA_TYPE_1_HIS"/>
    <property type="match status" value="1"/>
</dbReference>
<keyword evidence="8" id="KW-0418">Kinase</keyword>
<feature type="transmembrane region" description="Helical" evidence="12">
    <location>
        <begin position="139"/>
        <end position="160"/>
    </location>
</feature>
<dbReference type="PANTHER" id="PTHR30175:SF1">
    <property type="entry name" value="PTS SYSTEM ARBUTIN-, CELLOBIOSE-, AND SALICIN-SPECIFIC EIIBC COMPONENT-RELATED"/>
    <property type="match status" value="1"/>
</dbReference>
<evidence type="ECO:0000256" key="2">
    <source>
        <dbReference type="ARBA" id="ARBA00022448"/>
    </source>
</evidence>
<dbReference type="Gene3D" id="3.30.1360.60">
    <property type="entry name" value="Glucose permease domain IIB"/>
    <property type="match status" value="1"/>
</dbReference>
<dbReference type="InterPro" id="IPR001127">
    <property type="entry name" value="PTS_EIIA_1_perm"/>
</dbReference>
<evidence type="ECO:0000256" key="7">
    <source>
        <dbReference type="ARBA" id="ARBA00022692"/>
    </source>
</evidence>
<feature type="transmembrane region" description="Helical" evidence="12">
    <location>
        <begin position="205"/>
        <end position="225"/>
    </location>
</feature>
<evidence type="ECO:0000259" key="13">
    <source>
        <dbReference type="PROSITE" id="PS51093"/>
    </source>
</evidence>
<gene>
    <name evidence="16" type="ORF">J2S15_003400</name>
</gene>
<dbReference type="RefSeq" id="WP_307410444.1">
    <property type="nucleotide sequence ID" value="NZ_JAUSUR010000007.1"/>
</dbReference>
<keyword evidence="3" id="KW-1003">Cell membrane</keyword>
<keyword evidence="4" id="KW-0762">Sugar transport</keyword>
<dbReference type="InterPro" id="IPR050558">
    <property type="entry name" value="PTS_Sugar-Specific_Components"/>
</dbReference>
<evidence type="ECO:0000256" key="12">
    <source>
        <dbReference type="SAM" id="Phobius"/>
    </source>
</evidence>
<keyword evidence="6" id="KW-0598">Phosphotransferase system</keyword>
<feature type="transmembrane region" description="Helical" evidence="12">
    <location>
        <begin position="237"/>
        <end position="259"/>
    </location>
</feature>
<feature type="domain" description="PTS EIIB type-1" evidence="14">
    <location>
        <begin position="2"/>
        <end position="84"/>
    </location>
</feature>
<dbReference type="CDD" id="cd00212">
    <property type="entry name" value="PTS_IIB_glc"/>
    <property type="match status" value="1"/>
</dbReference>
<dbReference type="PROSITE" id="PS01035">
    <property type="entry name" value="PTS_EIIB_TYPE_1_CYS"/>
    <property type="match status" value="1"/>
</dbReference>
<evidence type="ECO:0000256" key="3">
    <source>
        <dbReference type="ARBA" id="ARBA00022475"/>
    </source>
</evidence>
<dbReference type="PANTHER" id="PTHR30175">
    <property type="entry name" value="PHOSPHOTRANSFERASE SYSTEM TRANSPORT PROTEIN"/>
    <property type="match status" value="1"/>
</dbReference>
<keyword evidence="17" id="KW-1185">Reference proteome</keyword>
<dbReference type="InterPro" id="IPR011055">
    <property type="entry name" value="Dup_hybrid_motif"/>
</dbReference>
<keyword evidence="10 12" id="KW-0472">Membrane</keyword>
<evidence type="ECO:0000313" key="16">
    <source>
        <dbReference type="EMBL" id="MDQ0362646.1"/>
    </source>
</evidence>
<proteinExistence type="predicted"/>